<evidence type="ECO:0000313" key="8">
    <source>
        <dbReference type="Proteomes" id="UP000198948"/>
    </source>
</evidence>
<feature type="binding site" evidence="6">
    <location>
        <position position="183"/>
    </location>
    <ligand>
        <name>S-adenosyl-L-methionine</name>
        <dbReference type="ChEBI" id="CHEBI:59789"/>
    </ligand>
</feature>
<dbReference type="RefSeq" id="WP_092650391.1">
    <property type="nucleotide sequence ID" value="NZ_FOHA01000003.1"/>
</dbReference>
<keyword evidence="4 6" id="KW-0808">Transferase</keyword>
<organism evidence="7 8">
    <name type="scientific">Isobaculum melis</name>
    <dbReference type="NCBI Taxonomy" id="142588"/>
    <lineage>
        <taxon>Bacteria</taxon>
        <taxon>Bacillati</taxon>
        <taxon>Bacillota</taxon>
        <taxon>Bacilli</taxon>
        <taxon>Lactobacillales</taxon>
        <taxon>Carnobacteriaceae</taxon>
        <taxon>Isobaculum</taxon>
    </lineage>
</organism>
<comment type="catalytic activity">
    <reaction evidence="6">
        <text>L-lysyl-[protein] + 3 S-adenosyl-L-methionine = N(6),N(6),N(6)-trimethyl-L-lysyl-[protein] + 3 S-adenosyl-L-homocysteine + 3 H(+)</text>
        <dbReference type="Rhea" id="RHEA:54192"/>
        <dbReference type="Rhea" id="RHEA-COMP:9752"/>
        <dbReference type="Rhea" id="RHEA-COMP:13826"/>
        <dbReference type="ChEBI" id="CHEBI:15378"/>
        <dbReference type="ChEBI" id="CHEBI:29969"/>
        <dbReference type="ChEBI" id="CHEBI:57856"/>
        <dbReference type="ChEBI" id="CHEBI:59789"/>
        <dbReference type="ChEBI" id="CHEBI:61961"/>
    </reaction>
</comment>
<dbReference type="InterPro" id="IPR004498">
    <property type="entry name" value="Ribosomal_PrmA_MeTrfase"/>
</dbReference>
<dbReference type="GO" id="GO:0005840">
    <property type="term" value="C:ribosome"/>
    <property type="evidence" value="ECO:0007669"/>
    <property type="project" value="UniProtKB-KW"/>
</dbReference>
<dbReference type="CDD" id="cd02440">
    <property type="entry name" value="AdoMet_MTases"/>
    <property type="match status" value="1"/>
</dbReference>
<comment type="subcellular location">
    <subcellularLocation>
        <location evidence="6">Cytoplasm</location>
    </subcellularLocation>
</comment>
<accession>A0A1H9R2J7</accession>
<dbReference type="NCBIfam" id="TIGR00406">
    <property type="entry name" value="prmA"/>
    <property type="match status" value="1"/>
</dbReference>
<dbReference type="AlphaFoldDB" id="A0A1H9R2J7"/>
<evidence type="ECO:0000256" key="4">
    <source>
        <dbReference type="ARBA" id="ARBA00022679"/>
    </source>
</evidence>
<dbReference type="PANTHER" id="PTHR43648">
    <property type="entry name" value="ELECTRON TRANSFER FLAVOPROTEIN BETA SUBUNIT LYSINE METHYLTRANSFERASE"/>
    <property type="match status" value="1"/>
</dbReference>
<keyword evidence="8" id="KW-1185">Reference proteome</keyword>
<dbReference type="InterPro" id="IPR050078">
    <property type="entry name" value="Ribosomal_L11_MeTrfase_PrmA"/>
</dbReference>
<keyword evidence="2 6" id="KW-0963">Cytoplasm</keyword>
<keyword evidence="7" id="KW-0689">Ribosomal protein</keyword>
<name>A0A1H9R2J7_9LACT</name>
<sequence>MKWMEIKLLTSSMAVEAVSNIFIEAGASGVSIEDKMDLENVPDDGFGEIWEIDPADYVAEGVAIKAYFPETIFLPEILPAMKQRILTLTTFGLDIGKNELTISEVSESSWATAWKKYYHPVKVSRFLTVVPSWEDYTKKHEDERILKLDPGMAFGTGTHPTTRLSLQALEMVLTGGETVIDVGTGSGVLSIASKALNAAQVYAYDLDEVAVRSAKENMNLNAFAQDVSVAANDLLNGITLEADVVVANILAEIILKLIADAWRVLKPNGYFVTSGIIVDKKAEILAALIAQGFQIDQVHQMGDWIAIIAKKVVED</sequence>
<evidence type="ECO:0000256" key="3">
    <source>
        <dbReference type="ARBA" id="ARBA00022603"/>
    </source>
</evidence>
<feature type="binding site" evidence="6">
    <location>
        <position position="162"/>
    </location>
    <ligand>
        <name>S-adenosyl-L-methionine</name>
        <dbReference type="ChEBI" id="CHEBI:59789"/>
    </ligand>
</feature>
<proteinExistence type="inferred from homology"/>
<reference evidence="7 8" key="1">
    <citation type="submission" date="2016-10" db="EMBL/GenBank/DDBJ databases">
        <authorList>
            <person name="de Groot N.N."/>
        </authorList>
    </citation>
    <scope>NUCLEOTIDE SEQUENCE [LARGE SCALE GENOMIC DNA]</scope>
    <source>
        <strain evidence="7 8">DSM 13760</strain>
    </source>
</reference>
<keyword evidence="7" id="KW-0687">Ribonucleoprotein</keyword>
<dbReference type="SUPFAM" id="SSF53335">
    <property type="entry name" value="S-adenosyl-L-methionine-dependent methyltransferases"/>
    <property type="match status" value="1"/>
</dbReference>
<dbReference type="Gene3D" id="3.40.50.150">
    <property type="entry name" value="Vaccinia Virus protein VP39"/>
    <property type="match status" value="1"/>
</dbReference>
<dbReference type="InterPro" id="IPR029063">
    <property type="entry name" value="SAM-dependent_MTases_sf"/>
</dbReference>
<comment type="similarity">
    <text evidence="1 6">Belongs to the methyltransferase superfamily. PrmA family.</text>
</comment>
<dbReference type="PANTHER" id="PTHR43648:SF1">
    <property type="entry name" value="ELECTRON TRANSFER FLAVOPROTEIN BETA SUBUNIT LYSINE METHYLTRANSFERASE"/>
    <property type="match status" value="1"/>
</dbReference>
<evidence type="ECO:0000256" key="5">
    <source>
        <dbReference type="ARBA" id="ARBA00022691"/>
    </source>
</evidence>
<evidence type="ECO:0000256" key="1">
    <source>
        <dbReference type="ARBA" id="ARBA00009741"/>
    </source>
</evidence>
<evidence type="ECO:0000256" key="2">
    <source>
        <dbReference type="ARBA" id="ARBA00022490"/>
    </source>
</evidence>
<dbReference type="EC" id="2.1.1.-" evidence="6"/>
<comment type="function">
    <text evidence="6">Methylates ribosomal protein L11.</text>
</comment>
<keyword evidence="5 6" id="KW-0949">S-adenosyl-L-methionine</keyword>
<dbReference type="GO" id="GO:0032259">
    <property type="term" value="P:methylation"/>
    <property type="evidence" value="ECO:0007669"/>
    <property type="project" value="UniProtKB-KW"/>
</dbReference>
<dbReference type="PIRSF" id="PIRSF000401">
    <property type="entry name" value="RPL11_MTase"/>
    <property type="match status" value="1"/>
</dbReference>
<feature type="binding site" evidence="6">
    <location>
        <position position="248"/>
    </location>
    <ligand>
        <name>S-adenosyl-L-methionine</name>
        <dbReference type="ChEBI" id="CHEBI:59789"/>
    </ligand>
</feature>
<gene>
    <name evidence="6" type="primary">prmA</name>
    <name evidence="7" type="ORF">SAMN04488559_10312</name>
</gene>
<evidence type="ECO:0000313" key="7">
    <source>
        <dbReference type="EMBL" id="SER66837.1"/>
    </source>
</evidence>
<dbReference type="OrthoDB" id="9785995at2"/>
<feature type="binding site" evidence="6">
    <location>
        <position position="205"/>
    </location>
    <ligand>
        <name>S-adenosyl-L-methionine</name>
        <dbReference type="ChEBI" id="CHEBI:59789"/>
    </ligand>
</feature>
<dbReference type="Pfam" id="PF06325">
    <property type="entry name" value="PrmA"/>
    <property type="match status" value="1"/>
</dbReference>
<dbReference type="GO" id="GO:0016279">
    <property type="term" value="F:protein-lysine N-methyltransferase activity"/>
    <property type="evidence" value="ECO:0007669"/>
    <property type="project" value="RHEA"/>
</dbReference>
<dbReference type="HAMAP" id="MF_00735">
    <property type="entry name" value="Methyltr_PrmA"/>
    <property type="match status" value="1"/>
</dbReference>
<dbReference type="Proteomes" id="UP000198948">
    <property type="component" value="Unassembled WGS sequence"/>
</dbReference>
<keyword evidence="3 6" id="KW-0489">Methyltransferase</keyword>
<evidence type="ECO:0000256" key="6">
    <source>
        <dbReference type="HAMAP-Rule" id="MF_00735"/>
    </source>
</evidence>
<dbReference type="STRING" id="142588.SAMN04488559_10312"/>
<protein>
    <recommendedName>
        <fullName evidence="6">Ribosomal protein L11 methyltransferase</fullName>
        <shortName evidence="6">L11 Mtase</shortName>
        <ecNumber evidence="6">2.1.1.-</ecNumber>
    </recommendedName>
</protein>
<dbReference type="EMBL" id="FOHA01000003">
    <property type="protein sequence ID" value="SER66837.1"/>
    <property type="molecule type" value="Genomic_DNA"/>
</dbReference>
<dbReference type="GO" id="GO:0005737">
    <property type="term" value="C:cytoplasm"/>
    <property type="evidence" value="ECO:0007669"/>
    <property type="project" value="UniProtKB-SubCell"/>
</dbReference>